<comment type="caution">
    <text evidence="2">The sequence shown here is derived from an EMBL/GenBank/DDBJ whole genome shotgun (WGS) entry which is preliminary data.</text>
</comment>
<evidence type="ECO:0000313" key="3">
    <source>
        <dbReference type="Proteomes" id="UP001457282"/>
    </source>
</evidence>
<gene>
    <name evidence="2" type="ORF">M0R45_032933</name>
</gene>
<proteinExistence type="predicted"/>
<dbReference type="EMBL" id="JBEDUW010000006">
    <property type="protein sequence ID" value="KAK9924569.1"/>
    <property type="molecule type" value="Genomic_DNA"/>
</dbReference>
<accession>A0AAW1WLW0</accession>
<evidence type="ECO:0000256" key="1">
    <source>
        <dbReference type="SAM" id="MobiDB-lite"/>
    </source>
</evidence>
<keyword evidence="3" id="KW-1185">Reference proteome</keyword>
<evidence type="ECO:0000313" key="2">
    <source>
        <dbReference type="EMBL" id="KAK9924569.1"/>
    </source>
</evidence>
<dbReference type="AlphaFoldDB" id="A0AAW1WLW0"/>
<reference evidence="2 3" key="1">
    <citation type="journal article" date="2023" name="G3 (Bethesda)">
        <title>A chromosome-length genome assembly and annotation of blackberry (Rubus argutus, cv. 'Hillquist').</title>
        <authorList>
            <person name="Bruna T."/>
            <person name="Aryal R."/>
            <person name="Dudchenko O."/>
            <person name="Sargent D.J."/>
            <person name="Mead D."/>
            <person name="Buti M."/>
            <person name="Cavallini A."/>
            <person name="Hytonen T."/>
            <person name="Andres J."/>
            <person name="Pham M."/>
            <person name="Weisz D."/>
            <person name="Mascagni F."/>
            <person name="Usai G."/>
            <person name="Natali L."/>
            <person name="Bassil N."/>
            <person name="Fernandez G.E."/>
            <person name="Lomsadze A."/>
            <person name="Armour M."/>
            <person name="Olukolu B."/>
            <person name="Poorten T."/>
            <person name="Britton C."/>
            <person name="Davik J."/>
            <person name="Ashrafi H."/>
            <person name="Aiden E.L."/>
            <person name="Borodovsky M."/>
            <person name="Worthington M."/>
        </authorList>
    </citation>
    <scope>NUCLEOTIDE SEQUENCE [LARGE SCALE GENOMIC DNA]</scope>
    <source>
        <strain evidence="2">PI 553951</strain>
    </source>
</reference>
<organism evidence="2 3">
    <name type="scientific">Rubus argutus</name>
    <name type="common">Southern blackberry</name>
    <dbReference type="NCBI Taxonomy" id="59490"/>
    <lineage>
        <taxon>Eukaryota</taxon>
        <taxon>Viridiplantae</taxon>
        <taxon>Streptophyta</taxon>
        <taxon>Embryophyta</taxon>
        <taxon>Tracheophyta</taxon>
        <taxon>Spermatophyta</taxon>
        <taxon>Magnoliopsida</taxon>
        <taxon>eudicotyledons</taxon>
        <taxon>Gunneridae</taxon>
        <taxon>Pentapetalae</taxon>
        <taxon>rosids</taxon>
        <taxon>fabids</taxon>
        <taxon>Rosales</taxon>
        <taxon>Rosaceae</taxon>
        <taxon>Rosoideae</taxon>
        <taxon>Rosoideae incertae sedis</taxon>
        <taxon>Rubus</taxon>
    </lineage>
</organism>
<feature type="region of interest" description="Disordered" evidence="1">
    <location>
        <begin position="88"/>
        <end position="108"/>
    </location>
</feature>
<dbReference type="InterPro" id="IPR039280">
    <property type="entry name" value="VUP"/>
</dbReference>
<name>A0AAW1WLW0_RUBAR</name>
<dbReference type="PANTHER" id="PTHR33974:SF2">
    <property type="entry name" value="VASCULAR-RELATED UNKNOWN PROTEIN 1"/>
    <property type="match status" value="1"/>
</dbReference>
<protein>
    <submittedName>
        <fullName evidence="2">Uncharacterized protein</fullName>
    </submittedName>
</protein>
<sequence length="174" mass="19243">MDKFCGGSSSMIRAVPSKETTATYSCTQEESGWTKYFEDFSNNNQEQSSFCSSLVSDASSGAAWRVSHNSSFPRKLKKTRTKKICGDHDLEDTASSPVNSPKIGDLRPVDLMNPRKIDDHHHINTNSLGKKHFAEMKPADGISSDCYGKNDQSTDLKNKGLCLVPLSLLMNYLV</sequence>
<dbReference type="PANTHER" id="PTHR33974">
    <property type="entry name" value="VASCULAR-RELATED UNKNOWN PROTEIN 1-RELATED"/>
    <property type="match status" value="1"/>
</dbReference>
<dbReference type="Proteomes" id="UP001457282">
    <property type="component" value="Unassembled WGS sequence"/>
</dbReference>
<dbReference type="GO" id="GO:0010089">
    <property type="term" value="P:xylem development"/>
    <property type="evidence" value="ECO:0007669"/>
    <property type="project" value="InterPro"/>
</dbReference>